<gene>
    <name evidence="1" type="ORF">BLCOC_49350</name>
</gene>
<proteinExistence type="predicted"/>
<dbReference type="EMBL" id="CP136422">
    <property type="protein sequence ID" value="WPX76549.1"/>
    <property type="molecule type" value="Genomic_DNA"/>
</dbReference>
<evidence type="ECO:0008006" key="3">
    <source>
        <dbReference type="Google" id="ProtNLM"/>
    </source>
</evidence>
<name>A0ABZ0UJW7_9FIRM</name>
<evidence type="ECO:0000313" key="1">
    <source>
        <dbReference type="EMBL" id="WPX76549.1"/>
    </source>
</evidence>
<accession>A0ABZ0UJW7</accession>
<keyword evidence="2" id="KW-1185">Reference proteome</keyword>
<organism evidence="1 2">
    <name type="scientific">Blautia producta</name>
    <dbReference type="NCBI Taxonomy" id="33035"/>
    <lineage>
        <taxon>Bacteria</taxon>
        <taxon>Bacillati</taxon>
        <taxon>Bacillota</taxon>
        <taxon>Clostridia</taxon>
        <taxon>Lachnospirales</taxon>
        <taxon>Lachnospiraceae</taxon>
        <taxon>Blautia</taxon>
    </lineage>
</organism>
<sequence length="337" mass="39502">MANKLYAMEQLTEEVAKDIAAKPEEWMRFLDTASRLYKYTFDEQLLIFAQRPEATAVASMEVWNKRMYRWIRKGSKGIALIDYTSSPKNRLRYVFDISDTYKVRNLGKDPALWVLPQDDRFLAADYLQRAYGLDEGDGGLAGTLHQAAQESVREWLPDAFDELKQDVQGTFLEELDEQNQEVEFRNLMTDSVWYVLLKRCGMDTEAYLSADSLRHITDFNDLRVLGHLGTTVNEICRPILMQLGRYVLMDLENDRKTVAKESEVVYNEFNTLIRESEENTRETKIEENKEVTEHERDHLQQERGLLNLKITYTYSLLIHCLQIPRRNQTIQKRSFCI</sequence>
<evidence type="ECO:0000313" key="2">
    <source>
        <dbReference type="Proteomes" id="UP001325248"/>
    </source>
</evidence>
<reference evidence="1" key="1">
    <citation type="submission" date="2023-10" db="EMBL/GenBank/DDBJ databases">
        <title>Genome sequence of Blautia coccoides DSM 935.</title>
        <authorList>
            <person name="Boeer T."/>
            <person name="Bengelsdorf F.R."/>
            <person name="Daniel R."/>
            <person name="Poehlein A."/>
        </authorList>
    </citation>
    <scope>NUCLEOTIDE SEQUENCE [LARGE SCALE GENOMIC DNA]</scope>
    <source>
        <strain evidence="1">DSM 935</strain>
    </source>
</reference>
<dbReference type="Proteomes" id="UP001325248">
    <property type="component" value="Chromosome"/>
</dbReference>
<protein>
    <recommendedName>
        <fullName evidence="3">DNA methylase</fullName>
    </recommendedName>
</protein>